<sequence length="101" mass="10732">MHNRPPLYPGACAPDEPMVRMPLFSQKPCGCRPPKPCEPPRPPRPCGCGPACPPPCPPSCAPHGVPAAPPVCVVNPFNPCERATVQLSIDECGNLIVCLKR</sequence>
<name>A0A9D0ZL86_9FIRM</name>
<comment type="caution">
    <text evidence="1">The sequence shown here is derived from an EMBL/GenBank/DDBJ whole genome shotgun (WGS) entry which is preliminary data.</text>
</comment>
<dbReference type="Proteomes" id="UP000824260">
    <property type="component" value="Unassembled WGS sequence"/>
</dbReference>
<organism evidence="1 2">
    <name type="scientific">Candidatus Pullichristensenella stercorigallinarum</name>
    <dbReference type="NCBI Taxonomy" id="2840909"/>
    <lineage>
        <taxon>Bacteria</taxon>
        <taxon>Bacillati</taxon>
        <taxon>Bacillota</taxon>
        <taxon>Clostridia</taxon>
        <taxon>Candidatus Pullichristensenella</taxon>
    </lineage>
</organism>
<proteinExistence type="predicted"/>
<gene>
    <name evidence="1" type="ORF">IAA52_06295</name>
</gene>
<accession>A0A9D0ZL86</accession>
<protein>
    <submittedName>
        <fullName evidence="1">Uncharacterized protein</fullName>
    </submittedName>
</protein>
<dbReference type="EMBL" id="DVFZ01000061">
    <property type="protein sequence ID" value="HIQ82698.1"/>
    <property type="molecule type" value="Genomic_DNA"/>
</dbReference>
<evidence type="ECO:0000313" key="2">
    <source>
        <dbReference type="Proteomes" id="UP000824260"/>
    </source>
</evidence>
<dbReference type="AlphaFoldDB" id="A0A9D0ZL86"/>
<dbReference type="PRINTS" id="PR00021">
    <property type="entry name" value="PRORICH"/>
</dbReference>
<evidence type="ECO:0000313" key="1">
    <source>
        <dbReference type="EMBL" id="HIQ82698.1"/>
    </source>
</evidence>
<reference evidence="1" key="1">
    <citation type="submission" date="2020-10" db="EMBL/GenBank/DDBJ databases">
        <authorList>
            <person name="Gilroy R."/>
        </authorList>
    </citation>
    <scope>NUCLEOTIDE SEQUENCE</scope>
    <source>
        <strain evidence="1">ChiSjej6B24-2974</strain>
    </source>
</reference>
<reference evidence="1" key="2">
    <citation type="journal article" date="2021" name="PeerJ">
        <title>Extensive microbial diversity within the chicken gut microbiome revealed by metagenomics and culture.</title>
        <authorList>
            <person name="Gilroy R."/>
            <person name="Ravi A."/>
            <person name="Getino M."/>
            <person name="Pursley I."/>
            <person name="Horton D.L."/>
            <person name="Alikhan N.F."/>
            <person name="Baker D."/>
            <person name="Gharbi K."/>
            <person name="Hall N."/>
            <person name="Watson M."/>
            <person name="Adriaenssens E.M."/>
            <person name="Foster-Nyarko E."/>
            <person name="Jarju S."/>
            <person name="Secka A."/>
            <person name="Antonio M."/>
            <person name="Oren A."/>
            <person name="Chaudhuri R.R."/>
            <person name="La Ragione R."/>
            <person name="Hildebrand F."/>
            <person name="Pallen M.J."/>
        </authorList>
    </citation>
    <scope>NUCLEOTIDE SEQUENCE</scope>
    <source>
        <strain evidence="1">ChiSjej6B24-2974</strain>
    </source>
</reference>